<feature type="region of interest" description="Disordered" evidence="3">
    <location>
        <begin position="129"/>
        <end position="150"/>
    </location>
</feature>
<dbReference type="Gene3D" id="1.25.10.10">
    <property type="entry name" value="Leucine-rich Repeat Variant"/>
    <property type="match status" value="1"/>
</dbReference>
<dbReference type="InterPro" id="IPR002477">
    <property type="entry name" value="Peptidoglycan-bd-like"/>
</dbReference>
<organism evidence="6 7">
    <name type="scientific">Plectonema radiosum NIES-515</name>
    <dbReference type="NCBI Taxonomy" id="2986073"/>
    <lineage>
        <taxon>Bacteria</taxon>
        <taxon>Bacillati</taxon>
        <taxon>Cyanobacteriota</taxon>
        <taxon>Cyanophyceae</taxon>
        <taxon>Oscillatoriophycideae</taxon>
        <taxon>Oscillatoriales</taxon>
        <taxon>Microcoleaceae</taxon>
        <taxon>Plectonema</taxon>
    </lineage>
</organism>
<keyword evidence="2" id="KW-0605">Phycobilisome</keyword>
<name>A0ABT3B136_9CYAN</name>
<dbReference type="SUPFAM" id="SSF48371">
    <property type="entry name" value="ARM repeat"/>
    <property type="match status" value="1"/>
</dbReference>
<dbReference type="InterPro" id="IPR036366">
    <property type="entry name" value="PGBDSf"/>
</dbReference>
<evidence type="ECO:0000259" key="5">
    <source>
        <dbReference type="Pfam" id="PF01471"/>
    </source>
</evidence>
<evidence type="ECO:0000256" key="1">
    <source>
        <dbReference type="ARBA" id="ARBA00022549"/>
    </source>
</evidence>
<dbReference type="Pfam" id="PF03130">
    <property type="entry name" value="HEAT_PBS"/>
    <property type="match status" value="1"/>
</dbReference>
<keyword evidence="7" id="KW-1185">Reference proteome</keyword>
<protein>
    <submittedName>
        <fullName evidence="6">Peptidoglycan-binding protein</fullName>
    </submittedName>
</protein>
<dbReference type="InterPro" id="IPR011989">
    <property type="entry name" value="ARM-like"/>
</dbReference>
<accession>A0ABT3B136</accession>
<dbReference type="InterPro" id="IPR036365">
    <property type="entry name" value="PGBD-like_sf"/>
</dbReference>
<dbReference type="Gene3D" id="1.10.101.10">
    <property type="entry name" value="PGBD-like superfamily/PGBD"/>
    <property type="match status" value="1"/>
</dbReference>
<evidence type="ECO:0000256" key="3">
    <source>
        <dbReference type="SAM" id="MobiDB-lite"/>
    </source>
</evidence>
<proteinExistence type="predicted"/>
<dbReference type="Proteomes" id="UP001526143">
    <property type="component" value="Unassembled WGS sequence"/>
</dbReference>
<dbReference type="RefSeq" id="WP_263746282.1">
    <property type="nucleotide sequence ID" value="NZ_JAOWRF010000212.1"/>
</dbReference>
<sequence>MYVLAAIFHMRLRHSSILIITCLTCLGFDPSPASTATPNLTSKLQLQIGNFTQTANFLILSVGSTGAEVEVLQTQLKELGYYYGVVNGDYGESTELAVSKFQKAKSLLPDGIAGAATKKSLRTAVKQKQSLSLAATTPTPKPAKPTTKAPPQKDLLWWSLVGMGIFGGLGALLYLHRRSRKVKQVQSENFHFQVLTPSQTKPIPGLLPLSSPAHITNAEEATAPPAKVVLPLEKTSRLAKVNIVDELMKDLRSADPTKRRKAIWDLGQQGDSRAIQPLMEVMIEVDSQQRSLILAALAEISTRTLKPINRALAISLQDESPDVRQNAIRDLTRVYDLMAQISQMLCLATEDSNAEVQATARYALSQMNRIRTLSSSDQESQEEDSQPS</sequence>
<dbReference type="EMBL" id="JAOWRF010000212">
    <property type="protein sequence ID" value="MCV3214710.1"/>
    <property type="molecule type" value="Genomic_DNA"/>
</dbReference>
<dbReference type="Pfam" id="PF01471">
    <property type="entry name" value="PG_binding_1"/>
    <property type="match status" value="1"/>
</dbReference>
<comment type="caution">
    <text evidence="6">The sequence shown here is derived from an EMBL/GenBank/DDBJ whole genome shotgun (WGS) entry which is preliminary data.</text>
</comment>
<keyword evidence="4" id="KW-0472">Membrane</keyword>
<dbReference type="InterPro" id="IPR004155">
    <property type="entry name" value="PBS_lyase_HEAT"/>
</dbReference>
<evidence type="ECO:0000256" key="4">
    <source>
        <dbReference type="SAM" id="Phobius"/>
    </source>
</evidence>
<feature type="domain" description="Peptidoglycan binding-like" evidence="5">
    <location>
        <begin position="65"/>
        <end position="121"/>
    </location>
</feature>
<gene>
    <name evidence="6" type="ORF">OGM63_14495</name>
</gene>
<feature type="transmembrane region" description="Helical" evidence="4">
    <location>
        <begin position="155"/>
        <end position="175"/>
    </location>
</feature>
<reference evidence="6 7" key="1">
    <citation type="submission" date="2022-10" db="EMBL/GenBank/DDBJ databases">
        <title>Identification of biosynthetic pathway for the production of the potent trypsin inhibitor radiosumin.</title>
        <authorList>
            <person name="Fewer D.P."/>
            <person name="Delbaje E."/>
            <person name="Ouyang X."/>
            <person name="Agostino P.D."/>
            <person name="Wahlsten M."/>
            <person name="Jokela J."/>
            <person name="Permi P."/>
            <person name="Haapaniemi E."/>
            <person name="Koistinen H."/>
        </authorList>
    </citation>
    <scope>NUCLEOTIDE SEQUENCE [LARGE SCALE GENOMIC DNA]</scope>
    <source>
        <strain evidence="6 7">NIES-515</strain>
    </source>
</reference>
<keyword evidence="1" id="KW-0042">Antenna complex</keyword>
<dbReference type="InterPro" id="IPR016024">
    <property type="entry name" value="ARM-type_fold"/>
</dbReference>
<feature type="compositionally biased region" description="Low complexity" evidence="3">
    <location>
        <begin position="134"/>
        <end position="150"/>
    </location>
</feature>
<keyword evidence="4" id="KW-1133">Transmembrane helix</keyword>
<evidence type="ECO:0000313" key="7">
    <source>
        <dbReference type="Proteomes" id="UP001526143"/>
    </source>
</evidence>
<dbReference type="SUPFAM" id="SSF47090">
    <property type="entry name" value="PGBD-like"/>
    <property type="match status" value="1"/>
</dbReference>
<keyword evidence="4" id="KW-0812">Transmembrane</keyword>
<evidence type="ECO:0000313" key="6">
    <source>
        <dbReference type="EMBL" id="MCV3214710.1"/>
    </source>
</evidence>
<evidence type="ECO:0000256" key="2">
    <source>
        <dbReference type="ARBA" id="ARBA00022738"/>
    </source>
</evidence>